<evidence type="ECO:0000313" key="1">
    <source>
        <dbReference type="EMBL" id="CAK9059525.1"/>
    </source>
</evidence>
<keyword evidence="2" id="KW-1185">Reference proteome</keyword>
<protein>
    <submittedName>
        <fullName evidence="1">Uncharacterized protein</fullName>
    </submittedName>
</protein>
<gene>
    <name evidence="1" type="ORF">CCMP2556_LOCUS29311</name>
</gene>
<accession>A0ABP0NB94</accession>
<dbReference type="Gene3D" id="3.40.50.300">
    <property type="entry name" value="P-loop containing nucleotide triphosphate hydrolases"/>
    <property type="match status" value="1"/>
</dbReference>
<evidence type="ECO:0000313" key="2">
    <source>
        <dbReference type="Proteomes" id="UP001642484"/>
    </source>
</evidence>
<dbReference type="InterPro" id="IPR027417">
    <property type="entry name" value="P-loop_NTPase"/>
</dbReference>
<organism evidence="1 2">
    <name type="scientific">Durusdinium trenchii</name>
    <dbReference type="NCBI Taxonomy" id="1381693"/>
    <lineage>
        <taxon>Eukaryota</taxon>
        <taxon>Sar</taxon>
        <taxon>Alveolata</taxon>
        <taxon>Dinophyceae</taxon>
        <taxon>Suessiales</taxon>
        <taxon>Symbiodiniaceae</taxon>
        <taxon>Durusdinium</taxon>
    </lineage>
</organism>
<dbReference type="Proteomes" id="UP001642484">
    <property type="component" value="Unassembled WGS sequence"/>
</dbReference>
<dbReference type="EMBL" id="CAXAMN010021436">
    <property type="protein sequence ID" value="CAK9059525.1"/>
    <property type="molecule type" value="Genomic_DNA"/>
</dbReference>
<name>A0ABP0NB94_9DINO</name>
<comment type="caution">
    <text evidence="1">The sequence shown here is derived from an EMBL/GenBank/DDBJ whole genome shotgun (WGS) entry which is preliminary data.</text>
</comment>
<reference evidence="1 2" key="1">
    <citation type="submission" date="2024-02" db="EMBL/GenBank/DDBJ databases">
        <authorList>
            <person name="Chen Y."/>
            <person name="Shah S."/>
            <person name="Dougan E. K."/>
            <person name="Thang M."/>
            <person name="Chan C."/>
        </authorList>
    </citation>
    <scope>NUCLEOTIDE SEQUENCE [LARGE SCALE GENOMIC DNA]</scope>
</reference>
<sequence>MCQVSFTNFSVYNVDEDFFLQELGRQTLPFASQVQRLRDFAHRVPGRLVGLYQPFIWTADTLLRALSYNEKLKVVLTLCDPVDRFERRLHGQFPNEKDVRKAFKVQLEDEHSRPVSLAKKWRAWHHVFTSRILFTEKTQLSRSETWRKLAEFLQIHPYPKSAVFARYNSRGGPEFRSSLCKEHDLLQDLKERFSFEYDFLRQVVSTEFRTHCDRSSTRCQKSRCG</sequence>
<proteinExistence type="predicted"/>